<dbReference type="Gene3D" id="3.20.20.210">
    <property type="match status" value="1"/>
</dbReference>
<dbReference type="NCBIfam" id="TIGR01464">
    <property type="entry name" value="hemE"/>
    <property type="match status" value="1"/>
</dbReference>
<name>A0A8H7V4T5_9FUNG</name>
<evidence type="ECO:0000256" key="3">
    <source>
        <dbReference type="ARBA" id="ARBA00009935"/>
    </source>
</evidence>
<evidence type="ECO:0000256" key="14">
    <source>
        <dbReference type="RuleBase" id="RU000554"/>
    </source>
</evidence>
<dbReference type="EMBL" id="JAEPRD010000071">
    <property type="protein sequence ID" value="KAG2201414.1"/>
    <property type="molecule type" value="Genomic_DNA"/>
</dbReference>
<dbReference type="InterPro" id="IPR006361">
    <property type="entry name" value="Uroporphyrinogen_deCO2ase_HemE"/>
</dbReference>
<dbReference type="PROSITE" id="PS00906">
    <property type="entry name" value="UROD_1"/>
    <property type="match status" value="1"/>
</dbReference>
<evidence type="ECO:0000256" key="5">
    <source>
        <dbReference type="ARBA" id="ARBA00014308"/>
    </source>
</evidence>
<dbReference type="CDD" id="cd00717">
    <property type="entry name" value="URO-D"/>
    <property type="match status" value="1"/>
</dbReference>
<dbReference type="AlphaFoldDB" id="A0A8H7V4T5"/>
<evidence type="ECO:0000256" key="6">
    <source>
        <dbReference type="ARBA" id="ARBA00022490"/>
    </source>
</evidence>
<comment type="caution">
    <text evidence="17">The sequence shown here is derived from an EMBL/GenBank/DDBJ whole genome shotgun (WGS) entry which is preliminary data.</text>
</comment>
<keyword evidence="7 14" id="KW-0210">Decarboxylase</keyword>
<comment type="function">
    <text evidence="13">Catalyzes the sequential decarboxylation of four acetate groups of uroporphyrinogen-III (octacarboxyporphyrin) to yield coproporphyrinogen-III (tetracarboxyporphyrin) with the formation of intermediate hepta-, hexa- and penta-carboxylate porphyrinogens in the heme biosynthesis pathway. Acts on a number of porphyrinogens, but only coproporphyrinogen III can ultimately be converted to heme.</text>
</comment>
<evidence type="ECO:0000256" key="8">
    <source>
        <dbReference type="ARBA" id="ARBA00023133"/>
    </source>
</evidence>
<dbReference type="GO" id="GO:0006782">
    <property type="term" value="P:protoporphyrinogen IX biosynthetic process"/>
    <property type="evidence" value="ECO:0007669"/>
    <property type="project" value="UniProtKB-UniPathway"/>
</dbReference>
<evidence type="ECO:0000313" key="18">
    <source>
        <dbReference type="Proteomes" id="UP000603453"/>
    </source>
</evidence>
<dbReference type="UniPathway" id="UPA00251">
    <property type="reaction ID" value="UER00321"/>
</dbReference>
<dbReference type="GO" id="GO:0004853">
    <property type="term" value="F:uroporphyrinogen decarboxylase activity"/>
    <property type="evidence" value="ECO:0007669"/>
    <property type="project" value="UniProtKB-EC"/>
</dbReference>
<keyword evidence="8" id="KW-0350">Heme biosynthesis</keyword>
<comment type="catalytic activity">
    <reaction evidence="12">
        <text>uroporphyrinogen I + 4 H(+) = coproporphyrinogen I + 4 CO2</text>
        <dbReference type="Rhea" id="RHEA:31239"/>
        <dbReference type="ChEBI" id="CHEBI:15378"/>
        <dbReference type="ChEBI" id="CHEBI:16526"/>
        <dbReference type="ChEBI" id="CHEBI:62626"/>
        <dbReference type="ChEBI" id="CHEBI:62631"/>
    </reaction>
</comment>
<feature type="domain" description="Uroporphyrinogen decarboxylase (URO-D)" evidence="16">
    <location>
        <begin position="30"/>
        <end position="39"/>
    </location>
</feature>
<organism evidence="17 18">
    <name type="scientific">Mucor saturninus</name>
    <dbReference type="NCBI Taxonomy" id="64648"/>
    <lineage>
        <taxon>Eukaryota</taxon>
        <taxon>Fungi</taxon>
        <taxon>Fungi incertae sedis</taxon>
        <taxon>Mucoromycota</taxon>
        <taxon>Mucoromycotina</taxon>
        <taxon>Mucoromycetes</taxon>
        <taxon>Mucorales</taxon>
        <taxon>Mucorineae</taxon>
        <taxon>Mucoraceae</taxon>
        <taxon>Mucor</taxon>
    </lineage>
</organism>
<comment type="similarity">
    <text evidence="3 15">Belongs to the uroporphyrinogen decarboxylase family.</text>
</comment>
<evidence type="ECO:0000256" key="7">
    <source>
        <dbReference type="ARBA" id="ARBA00022793"/>
    </source>
</evidence>
<dbReference type="OrthoDB" id="339900at2759"/>
<dbReference type="InterPro" id="IPR000257">
    <property type="entry name" value="Uroporphyrinogen_deCOase"/>
</dbReference>
<dbReference type="Pfam" id="PF01208">
    <property type="entry name" value="URO-D"/>
    <property type="match status" value="1"/>
</dbReference>
<evidence type="ECO:0000313" key="17">
    <source>
        <dbReference type="EMBL" id="KAG2201414.1"/>
    </source>
</evidence>
<evidence type="ECO:0000256" key="2">
    <source>
        <dbReference type="ARBA" id="ARBA00004804"/>
    </source>
</evidence>
<keyword evidence="6" id="KW-0963">Cytoplasm</keyword>
<proteinExistence type="inferred from homology"/>
<evidence type="ECO:0000256" key="10">
    <source>
        <dbReference type="ARBA" id="ARBA00023244"/>
    </source>
</evidence>
<dbReference type="EC" id="4.1.1.37" evidence="4 14"/>
<evidence type="ECO:0000259" key="16">
    <source>
        <dbReference type="PROSITE" id="PS00906"/>
    </source>
</evidence>
<keyword evidence="18" id="KW-1185">Reference proteome</keyword>
<dbReference type="GO" id="GO:0005829">
    <property type="term" value="C:cytosol"/>
    <property type="evidence" value="ECO:0007669"/>
    <property type="project" value="TreeGrafter"/>
</dbReference>
<evidence type="ECO:0000256" key="1">
    <source>
        <dbReference type="ARBA" id="ARBA00004496"/>
    </source>
</evidence>
<sequence length="367" mass="41333">MTTYKAENFPALQNDLVLRASRGEKIERAPVWIMRQAGRYLPEFHEIRKDHSFFEVCRTPELACQLTLQPIDRYGKLLDASIIFSDILVIPQAMGLEVLMVPGKGPVFPAPLETPADFSRLTENVDVEKELGYVYQAITLTRHRLEGRVPLYGFIGAPWTLMAYMIEGGGSKTLHKAKGWLWKYPKESHALLQRITDIAIEFLVGQVKAGAQMLQVFESWGGELSPDAFKEFSLPYIRQISNKVKERLTSEGLDLVPMTIFAKGSWYALEDLSESNYEVVSLDWTIDPAYARKMTNDKVALQGNMDPTVLYGGEDAIRTIATKMVHAFGKDSKHIVNLGHGILPTVDPEALKVYLETVQKVSAEIRK</sequence>
<evidence type="ECO:0000256" key="11">
    <source>
        <dbReference type="ARBA" id="ARBA00048033"/>
    </source>
</evidence>
<dbReference type="SUPFAM" id="SSF51726">
    <property type="entry name" value="UROD/MetE-like"/>
    <property type="match status" value="1"/>
</dbReference>
<evidence type="ECO:0000256" key="9">
    <source>
        <dbReference type="ARBA" id="ARBA00023239"/>
    </source>
</evidence>
<gene>
    <name evidence="17" type="ORF">INT47_001463</name>
</gene>
<reference evidence="17" key="1">
    <citation type="submission" date="2020-12" db="EMBL/GenBank/DDBJ databases">
        <title>Metabolic potential, ecology and presence of endohyphal bacteria is reflected in genomic diversity of Mucoromycotina.</title>
        <authorList>
            <person name="Muszewska A."/>
            <person name="Okrasinska A."/>
            <person name="Steczkiewicz K."/>
            <person name="Drgas O."/>
            <person name="Orlowska M."/>
            <person name="Perlinska-Lenart U."/>
            <person name="Aleksandrzak-Piekarczyk T."/>
            <person name="Szatraj K."/>
            <person name="Zielenkiewicz U."/>
            <person name="Pilsyk S."/>
            <person name="Malc E."/>
            <person name="Mieczkowski P."/>
            <person name="Kruszewska J.S."/>
            <person name="Biernat P."/>
            <person name="Pawlowska J."/>
        </authorList>
    </citation>
    <scope>NUCLEOTIDE SEQUENCE</scope>
    <source>
        <strain evidence="17">WA0000017839</strain>
    </source>
</reference>
<evidence type="ECO:0000256" key="13">
    <source>
        <dbReference type="ARBA" id="ARBA00058098"/>
    </source>
</evidence>
<dbReference type="PANTHER" id="PTHR21091">
    <property type="entry name" value="METHYLTETRAHYDROFOLATE:HOMOCYSTEINE METHYLTRANSFERASE RELATED"/>
    <property type="match status" value="1"/>
</dbReference>
<accession>A0A8H7V4T5</accession>
<evidence type="ECO:0000256" key="4">
    <source>
        <dbReference type="ARBA" id="ARBA00012288"/>
    </source>
</evidence>
<comment type="pathway">
    <text evidence="2 14">Porphyrin-containing compound metabolism; protoporphyrin-IX biosynthesis; coproporphyrinogen-III from 5-aminolevulinate: step 4/4.</text>
</comment>
<evidence type="ECO:0000256" key="12">
    <source>
        <dbReference type="ARBA" id="ARBA00052550"/>
    </source>
</evidence>
<protein>
    <recommendedName>
        <fullName evidence="5 14">Uroporphyrinogen decarboxylase</fullName>
        <ecNumber evidence="4 14">4.1.1.37</ecNumber>
    </recommendedName>
</protein>
<evidence type="ECO:0000256" key="15">
    <source>
        <dbReference type="RuleBase" id="RU004169"/>
    </source>
</evidence>
<dbReference type="PANTHER" id="PTHR21091:SF169">
    <property type="entry name" value="UROPORPHYRINOGEN DECARBOXYLASE"/>
    <property type="match status" value="1"/>
</dbReference>
<keyword evidence="9 14" id="KW-0456">Lyase</keyword>
<dbReference type="Proteomes" id="UP000603453">
    <property type="component" value="Unassembled WGS sequence"/>
</dbReference>
<comment type="catalytic activity">
    <reaction evidence="11 14">
        <text>uroporphyrinogen III + 4 H(+) = coproporphyrinogen III + 4 CO2</text>
        <dbReference type="Rhea" id="RHEA:19865"/>
        <dbReference type="ChEBI" id="CHEBI:15378"/>
        <dbReference type="ChEBI" id="CHEBI:16526"/>
        <dbReference type="ChEBI" id="CHEBI:57308"/>
        <dbReference type="ChEBI" id="CHEBI:57309"/>
        <dbReference type="EC" id="4.1.1.37"/>
    </reaction>
</comment>
<keyword evidence="10 14" id="KW-0627">Porphyrin biosynthesis</keyword>
<comment type="subcellular location">
    <subcellularLocation>
        <location evidence="1">Cytoplasm</location>
    </subcellularLocation>
</comment>
<dbReference type="FunFam" id="3.20.20.210:FF:000004">
    <property type="entry name" value="Uroporphyrinogen decarboxylase"/>
    <property type="match status" value="1"/>
</dbReference>
<dbReference type="InterPro" id="IPR038071">
    <property type="entry name" value="UROD/MetE-like_sf"/>
</dbReference>
<dbReference type="HAMAP" id="MF_00218">
    <property type="entry name" value="URO_D"/>
    <property type="match status" value="1"/>
</dbReference>